<evidence type="ECO:0000313" key="5">
    <source>
        <dbReference type="Proteomes" id="UP000189735"/>
    </source>
</evidence>
<feature type="region of interest" description="Disordered" evidence="1">
    <location>
        <begin position="42"/>
        <end position="61"/>
    </location>
</feature>
<evidence type="ECO:0000256" key="1">
    <source>
        <dbReference type="SAM" id="MobiDB-lite"/>
    </source>
</evidence>
<feature type="chain" id="PRO_5039188378" evidence="2">
    <location>
        <begin position="19"/>
        <end position="173"/>
    </location>
</feature>
<accession>A0A1T4Y238</accession>
<dbReference type="Gene3D" id="3.90.1010.20">
    <property type="match status" value="1"/>
</dbReference>
<evidence type="ECO:0000313" key="4">
    <source>
        <dbReference type="EMBL" id="SKA95548.1"/>
    </source>
</evidence>
<gene>
    <name evidence="4" type="ORF">SAMN06295879_2025</name>
</gene>
<name>A0A1T4Y238_9MICO</name>
<proteinExistence type="predicted"/>
<protein>
    <submittedName>
        <fullName evidence="4">Uncharacterized protein, contains FMN-binding domain</fullName>
    </submittedName>
</protein>
<dbReference type="RefSeq" id="WP_078714298.1">
    <property type="nucleotide sequence ID" value="NZ_FUYG01000005.1"/>
</dbReference>
<keyword evidence="2" id="KW-0732">Signal</keyword>
<feature type="domain" description="FMN-binding" evidence="3">
    <location>
        <begin position="94"/>
        <end position="171"/>
    </location>
</feature>
<evidence type="ECO:0000259" key="3">
    <source>
        <dbReference type="SMART" id="SM00900"/>
    </source>
</evidence>
<dbReference type="SMART" id="SM00900">
    <property type="entry name" value="FMN_bind"/>
    <property type="match status" value="1"/>
</dbReference>
<dbReference type="AlphaFoldDB" id="A0A1T4Y238"/>
<organism evidence="4 5">
    <name type="scientific">Agreia bicolorata</name>
    <dbReference type="NCBI Taxonomy" id="110935"/>
    <lineage>
        <taxon>Bacteria</taxon>
        <taxon>Bacillati</taxon>
        <taxon>Actinomycetota</taxon>
        <taxon>Actinomycetes</taxon>
        <taxon>Micrococcales</taxon>
        <taxon>Microbacteriaceae</taxon>
        <taxon>Agreia</taxon>
    </lineage>
</organism>
<dbReference type="GO" id="GO:0010181">
    <property type="term" value="F:FMN binding"/>
    <property type="evidence" value="ECO:0007669"/>
    <property type="project" value="InterPro"/>
</dbReference>
<evidence type="ECO:0000256" key="2">
    <source>
        <dbReference type="SAM" id="SignalP"/>
    </source>
</evidence>
<reference evidence="5" key="1">
    <citation type="submission" date="2017-02" db="EMBL/GenBank/DDBJ databases">
        <authorList>
            <person name="Varghese N."/>
            <person name="Submissions S."/>
        </authorList>
    </citation>
    <scope>NUCLEOTIDE SEQUENCE [LARGE SCALE GENOMIC DNA]</scope>
    <source>
        <strain evidence="5">VKM Ac-2052</strain>
    </source>
</reference>
<dbReference type="Pfam" id="PF04205">
    <property type="entry name" value="FMN_bind"/>
    <property type="match status" value="1"/>
</dbReference>
<dbReference type="InterPro" id="IPR007329">
    <property type="entry name" value="FMN-bd"/>
</dbReference>
<dbReference type="GO" id="GO:0016020">
    <property type="term" value="C:membrane"/>
    <property type="evidence" value="ECO:0007669"/>
    <property type="project" value="InterPro"/>
</dbReference>
<sequence>MRARALAASILSSAAVLAVGWQLGGQGQVQVAPDAAAPAASAATTAAPQAPPAAASTPTVAAPTAATPTAAATAPVAAAPTASGTFTGSVSRTRYGNVQVQITVANGSITDVTALQLTNDGGKSVSISNRAAPVLRTEVLKAQSAKVQSVSGATYTSEGYLSSLQSALDQAGL</sequence>
<dbReference type="EMBL" id="FUYG01000005">
    <property type="protein sequence ID" value="SKA95548.1"/>
    <property type="molecule type" value="Genomic_DNA"/>
</dbReference>
<feature type="signal peptide" evidence="2">
    <location>
        <begin position="1"/>
        <end position="18"/>
    </location>
</feature>
<dbReference type="Proteomes" id="UP000189735">
    <property type="component" value="Unassembled WGS sequence"/>
</dbReference>